<organism evidence="1 2">
    <name type="scientific">Brassica cretica</name>
    <name type="common">Mustard</name>
    <dbReference type="NCBI Taxonomy" id="69181"/>
    <lineage>
        <taxon>Eukaryota</taxon>
        <taxon>Viridiplantae</taxon>
        <taxon>Streptophyta</taxon>
        <taxon>Embryophyta</taxon>
        <taxon>Tracheophyta</taxon>
        <taxon>Spermatophyta</taxon>
        <taxon>Magnoliopsida</taxon>
        <taxon>eudicotyledons</taxon>
        <taxon>Gunneridae</taxon>
        <taxon>Pentapetalae</taxon>
        <taxon>rosids</taxon>
        <taxon>malvids</taxon>
        <taxon>Brassicales</taxon>
        <taxon>Brassicaceae</taxon>
        <taxon>Brassiceae</taxon>
        <taxon>Brassica</taxon>
    </lineage>
</organism>
<gene>
    <name evidence="1" type="ORF">F2Q68_00020139</name>
</gene>
<proteinExistence type="predicted"/>
<comment type="caution">
    <text evidence="1">The sequence shown here is derived from an EMBL/GenBank/DDBJ whole genome shotgun (WGS) entry which is preliminary data.</text>
</comment>
<name>A0A8S9FU21_BRACR</name>
<evidence type="ECO:0000313" key="1">
    <source>
        <dbReference type="EMBL" id="KAF2535926.1"/>
    </source>
</evidence>
<dbReference type="EMBL" id="QGKW02002228">
    <property type="protein sequence ID" value="KAF2535926.1"/>
    <property type="molecule type" value="Genomic_DNA"/>
</dbReference>
<dbReference type="AlphaFoldDB" id="A0A8S9FU21"/>
<reference evidence="1" key="1">
    <citation type="submission" date="2019-12" db="EMBL/GenBank/DDBJ databases">
        <title>Genome sequencing and annotation of Brassica cretica.</title>
        <authorList>
            <person name="Studholme D.J."/>
            <person name="Sarris P.F."/>
        </authorList>
    </citation>
    <scope>NUCLEOTIDE SEQUENCE</scope>
    <source>
        <strain evidence="1">PFS-001/15</strain>
        <tissue evidence="1">Leaf</tissue>
    </source>
</reference>
<sequence length="93" mass="10976">MNFRPQRSLYRSVAAIEKKFPEYQLQPELHRGCRQRIPHQREAQLPAQCAPTEAQYHWLRHDGEAAFVRMDTIPKGCQKCSSKLSRRHMADRT</sequence>
<protein>
    <submittedName>
        <fullName evidence="1">Uncharacterized protein</fullName>
    </submittedName>
</protein>
<evidence type="ECO:0000313" key="2">
    <source>
        <dbReference type="Proteomes" id="UP000712281"/>
    </source>
</evidence>
<dbReference type="Proteomes" id="UP000712281">
    <property type="component" value="Unassembled WGS sequence"/>
</dbReference>
<accession>A0A8S9FU21</accession>